<dbReference type="CDD" id="cd10918">
    <property type="entry name" value="CE4_NodB_like_5s_6s"/>
    <property type="match status" value="1"/>
</dbReference>
<name>A0A1F5JHC6_9BACT</name>
<feature type="transmembrane region" description="Helical" evidence="3">
    <location>
        <begin position="12"/>
        <end position="28"/>
    </location>
</feature>
<dbReference type="InterPro" id="IPR051398">
    <property type="entry name" value="Polysacch_Deacetylase"/>
</dbReference>
<accession>A0A1F5JHC6</accession>
<evidence type="ECO:0000256" key="3">
    <source>
        <dbReference type="SAM" id="Phobius"/>
    </source>
</evidence>
<gene>
    <name evidence="5" type="ORF">A2867_01625</name>
</gene>
<dbReference type="PANTHER" id="PTHR34216">
    <property type="match status" value="1"/>
</dbReference>
<dbReference type="PROSITE" id="PS51677">
    <property type="entry name" value="NODB"/>
    <property type="match status" value="1"/>
</dbReference>
<keyword evidence="3" id="KW-0812">Transmembrane</keyword>
<evidence type="ECO:0000259" key="4">
    <source>
        <dbReference type="PROSITE" id="PS51677"/>
    </source>
</evidence>
<dbReference type="GO" id="GO:0016810">
    <property type="term" value="F:hydrolase activity, acting on carbon-nitrogen (but not peptide) bonds"/>
    <property type="evidence" value="ECO:0007669"/>
    <property type="project" value="InterPro"/>
</dbReference>
<evidence type="ECO:0000256" key="2">
    <source>
        <dbReference type="ARBA" id="ARBA00022729"/>
    </source>
</evidence>
<organism evidence="5 6">
    <name type="scientific">Candidatus Daviesbacteria bacterium RIFCSPHIGHO2_01_FULL_40_11</name>
    <dbReference type="NCBI Taxonomy" id="1797762"/>
    <lineage>
        <taxon>Bacteria</taxon>
        <taxon>Candidatus Daviesiibacteriota</taxon>
    </lineage>
</organism>
<dbReference type="AlphaFoldDB" id="A0A1F5JHC6"/>
<dbReference type="InterPro" id="IPR011330">
    <property type="entry name" value="Glyco_hydro/deAcase_b/a-brl"/>
</dbReference>
<comment type="subcellular location">
    <subcellularLocation>
        <location evidence="1">Secreted</location>
    </subcellularLocation>
</comment>
<dbReference type="Proteomes" id="UP000177555">
    <property type="component" value="Unassembled WGS sequence"/>
</dbReference>
<dbReference type="SUPFAM" id="SSF88713">
    <property type="entry name" value="Glycoside hydrolase/deacetylase"/>
    <property type="match status" value="1"/>
</dbReference>
<comment type="caution">
    <text evidence="5">The sequence shown here is derived from an EMBL/GenBank/DDBJ whole genome shotgun (WGS) entry which is preliminary data.</text>
</comment>
<dbReference type="GO" id="GO:0005975">
    <property type="term" value="P:carbohydrate metabolic process"/>
    <property type="evidence" value="ECO:0007669"/>
    <property type="project" value="InterPro"/>
</dbReference>
<reference evidence="5 6" key="1">
    <citation type="journal article" date="2016" name="Nat. Commun.">
        <title>Thousands of microbial genomes shed light on interconnected biogeochemical processes in an aquifer system.</title>
        <authorList>
            <person name="Anantharaman K."/>
            <person name="Brown C.T."/>
            <person name="Hug L.A."/>
            <person name="Sharon I."/>
            <person name="Castelle C.J."/>
            <person name="Probst A.J."/>
            <person name="Thomas B.C."/>
            <person name="Singh A."/>
            <person name="Wilkins M.J."/>
            <person name="Karaoz U."/>
            <person name="Brodie E.L."/>
            <person name="Williams K.H."/>
            <person name="Hubbard S.S."/>
            <person name="Banfield J.F."/>
        </authorList>
    </citation>
    <scope>NUCLEOTIDE SEQUENCE [LARGE SCALE GENOMIC DNA]</scope>
</reference>
<dbReference type="Pfam" id="PF01522">
    <property type="entry name" value="Polysacc_deac_1"/>
    <property type="match status" value="1"/>
</dbReference>
<sequence>MKKRRVHNTNLILPIILALLIVVTFFIFKSSNFNQQIPDVVEIPKEVQESIKNVKPQKYLRVPILLYHYVEYVKDQGDTIRKSLNITPYTFDAEIKTLKDAGYEFITTKDLADALDDKITLPPKSVILTFDDGYRDFYTDVFPILKKYNVKAVVFVVPNFLGLPNNLDTWMLAEIAKSGLVEIGAHTMNHAYLSGLPLARVKFEVEESKKTLEKILGVKVVSFAYPYGAFDNKTIDVVKKAGFRSAVTEISGTFTLDVNRFFLYRIRPGGRVETALLDLLERQNLAQH</sequence>
<keyword evidence="3" id="KW-1133">Transmembrane helix</keyword>
<evidence type="ECO:0000313" key="6">
    <source>
        <dbReference type="Proteomes" id="UP000177555"/>
    </source>
</evidence>
<keyword evidence="3" id="KW-0472">Membrane</keyword>
<dbReference type="GO" id="GO:0005576">
    <property type="term" value="C:extracellular region"/>
    <property type="evidence" value="ECO:0007669"/>
    <property type="project" value="UniProtKB-SubCell"/>
</dbReference>
<dbReference type="InterPro" id="IPR002509">
    <property type="entry name" value="NODB_dom"/>
</dbReference>
<proteinExistence type="predicted"/>
<keyword evidence="2" id="KW-0732">Signal</keyword>
<evidence type="ECO:0000313" key="5">
    <source>
        <dbReference type="EMBL" id="OGE28067.1"/>
    </source>
</evidence>
<evidence type="ECO:0000256" key="1">
    <source>
        <dbReference type="ARBA" id="ARBA00004613"/>
    </source>
</evidence>
<protein>
    <recommendedName>
        <fullName evidence="4">NodB homology domain-containing protein</fullName>
    </recommendedName>
</protein>
<dbReference type="Gene3D" id="3.20.20.370">
    <property type="entry name" value="Glycoside hydrolase/deacetylase"/>
    <property type="match status" value="1"/>
</dbReference>
<feature type="domain" description="NodB homology" evidence="4">
    <location>
        <begin position="124"/>
        <end position="288"/>
    </location>
</feature>
<dbReference type="PANTHER" id="PTHR34216:SF3">
    <property type="entry name" value="POLY-BETA-1,6-N-ACETYL-D-GLUCOSAMINE N-DEACETYLASE"/>
    <property type="match status" value="1"/>
</dbReference>
<dbReference type="EMBL" id="MFCP01000023">
    <property type="protein sequence ID" value="OGE28067.1"/>
    <property type="molecule type" value="Genomic_DNA"/>
</dbReference>